<proteinExistence type="predicted"/>
<reference evidence="2" key="1">
    <citation type="journal article" date="2019" name="Int. J. Syst. Evol. Microbiol.">
        <title>The Global Catalogue of Microorganisms (GCM) 10K type strain sequencing project: providing services to taxonomists for standard genome sequencing and annotation.</title>
        <authorList>
            <consortium name="The Broad Institute Genomics Platform"/>
            <consortium name="The Broad Institute Genome Sequencing Center for Infectious Disease"/>
            <person name="Wu L."/>
            <person name="Ma J."/>
        </authorList>
    </citation>
    <scope>NUCLEOTIDE SEQUENCE [LARGE SCALE GENOMIC DNA]</scope>
    <source>
        <strain evidence="2">JCM 19134</strain>
    </source>
</reference>
<evidence type="ECO:0000313" key="1">
    <source>
        <dbReference type="EMBL" id="GAA4932039.1"/>
    </source>
</evidence>
<sequence>MNFEPFIESRKEYFRACKCGRDHENKFIRGMFHYSEDSYTGFCAALLEHQEEKHIWLSFLTGEWPNTNEEDCVVTCHIYLSEKGTHFSISDGESSPFEASDIFDCYQVSRNQVLAVNGAKEWFINTYSSLFKTDGEIGNYLGEPNA</sequence>
<evidence type="ECO:0000313" key="2">
    <source>
        <dbReference type="Proteomes" id="UP001409585"/>
    </source>
</evidence>
<accession>A0AAV3TXL4</accession>
<comment type="caution">
    <text evidence="1">The sequence shown here is derived from an EMBL/GenBank/DDBJ whole genome shotgun (WGS) entry which is preliminary data.</text>
</comment>
<dbReference type="AlphaFoldDB" id="A0AAV3TXL4"/>
<protein>
    <submittedName>
        <fullName evidence="1">Uncharacterized protein</fullName>
    </submittedName>
</protein>
<dbReference type="EMBL" id="BAABLX010000004">
    <property type="protein sequence ID" value="GAA4932039.1"/>
    <property type="molecule type" value="Genomic_DNA"/>
</dbReference>
<name>A0AAV3TXL4_9ALTE</name>
<dbReference type="RefSeq" id="WP_345416692.1">
    <property type="nucleotide sequence ID" value="NZ_AP031496.1"/>
</dbReference>
<organism evidence="1 2">
    <name type="scientific">Halioxenophilus aromaticivorans</name>
    <dbReference type="NCBI Taxonomy" id="1306992"/>
    <lineage>
        <taxon>Bacteria</taxon>
        <taxon>Pseudomonadati</taxon>
        <taxon>Pseudomonadota</taxon>
        <taxon>Gammaproteobacteria</taxon>
        <taxon>Alteromonadales</taxon>
        <taxon>Alteromonadaceae</taxon>
        <taxon>Halioxenophilus</taxon>
    </lineage>
</organism>
<gene>
    <name evidence="1" type="ORF">GCM10025791_05530</name>
</gene>
<dbReference type="Proteomes" id="UP001409585">
    <property type="component" value="Unassembled WGS sequence"/>
</dbReference>
<keyword evidence="2" id="KW-1185">Reference proteome</keyword>